<evidence type="ECO:0000313" key="1">
    <source>
        <dbReference type="EMBL" id="KAH6924152.1"/>
    </source>
</evidence>
<organism evidence="1 2">
    <name type="scientific">Hyalomma asiaticum</name>
    <name type="common">Tick</name>
    <dbReference type="NCBI Taxonomy" id="266040"/>
    <lineage>
        <taxon>Eukaryota</taxon>
        <taxon>Metazoa</taxon>
        <taxon>Ecdysozoa</taxon>
        <taxon>Arthropoda</taxon>
        <taxon>Chelicerata</taxon>
        <taxon>Arachnida</taxon>
        <taxon>Acari</taxon>
        <taxon>Parasitiformes</taxon>
        <taxon>Ixodida</taxon>
        <taxon>Ixodoidea</taxon>
        <taxon>Ixodidae</taxon>
        <taxon>Hyalomminae</taxon>
        <taxon>Hyalomma</taxon>
    </lineage>
</organism>
<name>A0ACB7RMH1_HYAAI</name>
<gene>
    <name evidence="1" type="ORF">HPB50_012985</name>
</gene>
<protein>
    <submittedName>
        <fullName evidence="1">Uncharacterized protein</fullName>
    </submittedName>
</protein>
<keyword evidence="2" id="KW-1185">Reference proteome</keyword>
<comment type="caution">
    <text evidence="1">The sequence shown here is derived from an EMBL/GenBank/DDBJ whole genome shotgun (WGS) entry which is preliminary data.</text>
</comment>
<dbReference type="EMBL" id="CM023488">
    <property type="protein sequence ID" value="KAH6924152.1"/>
    <property type="molecule type" value="Genomic_DNA"/>
</dbReference>
<evidence type="ECO:0000313" key="2">
    <source>
        <dbReference type="Proteomes" id="UP000821845"/>
    </source>
</evidence>
<dbReference type="Proteomes" id="UP000821845">
    <property type="component" value="Chromosome 8"/>
</dbReference>
<sequence>MRKSKSTSSRQSKETEGRERPCHWAKKGDEYSPSTFQARTDDEGNPAFERRCREASDIHSRSVTSAQRNRGDEWFGDLMPERKVQEQRHDMERLPQMVNWRSRCSDPELSKRDL</sequence>
<accession>A0ACB7RMH1</accession>
<proteinExistence type="predicted"/>
<reference evidence="1" key="1">
    <citation type="submission" date="2020-05" db="EMBL/GenBank/DDBJ databases">
        <title>Large-scale comparative analyses of tick genomes elucidate their genetic diversity and vector capacities.</title>
        <authorList>
            <person name="Jia N."/>
            <person name="Wang J."/>
            <person name="Shi W."/>
            <person name="Du L."/>
            <person name="Sun Y."/>
            <person name="Zhan W."/>
            <person name="Jiang J."/>
            <person name="Wang Q."/>
            <person name="Zhang B."/>
            <person name="Ji P."/>
            <person name="Sakyi L.B."/>
            <person name="Cui X."/>
            <person name="Yuan T."/>
            <person name="Jiang B."/>
            <person name="Yang W."/>
            <person name="Lam T.T.-Y."/>
            <person name="Chang Q."/>
            <person name="Ding S."/>
            <person name="Wang X."/>
            <person name="Zhu J."/>
            <person name="Ruan X."/>
            <person name="Zhao L."/>
            <person name="Wei J."/>
            <person name="Que T."/>
            <person name="Du C."/>
            <person name="Cheng J."/>
            <person name="Dai P."/>
            <person name="Han X."/>
            <person name="Huang E."/>
            <person name="Gao Y."/>
            <person name="Liu J."/>
            <person name="Shao H."/>
            <person name="Ye R."/>
            <person name="Li L."/>
            <person name="Wei W."/>
            <person name="Wang X."/>
            <person name="Wang C."/>
            <person name="Yang T."/>
            <person name="Huo Q."/>
            <person name="Li W."/>
            <person name="Guo W."/>
            <person name="Chen H."/>
            <person name="Zhou L."/>
            <person name="Ni X."/>
            <person name="Tian J."/>
            <person name="Zhou Y."/>
            <person name="Sheng Y."/>
            <person name="Liu T."/>
            <person name="Pan Y."/>
            <person name="Xia L."/>
            <person name="Li J."/>
            <person name="Zhao F."/>
            <person name="Cao W."/>
        </authorList>
    </citation>
    <scope>NUCLEOTIDE SEQUENCE</scope>
    <source>
        <strain evidence="1">Hyas-2018</strain>
    </source>
</reference>